<keyword evidence="1" id="KW-1133">Transmembrane helix</keyword>
<accession>A0AAX3DZ47</accession>
<feature type="transmembrane region" description="Helical" evidence="1">
    <location>
        <begin position="84"/>
        <end position="109"/>
    </location>
</feature>
<keyword evidence="1" id="KW-0472">Membrane</keyword>
<feature type="transmembrane region" description="Helical" evidence="1">
    <location>
        <begin position="7"/>
        <end position="28"/>
    </location>
</feature>
<reference evidence="2" key="1">
    <citation type="journal article" date="2022" name="Biol. Control">
        <title>In silico genomic analysis of Rhodopseudomonas palustris strains revealed potential biocontrol agents and crop yield enhancers.</title>
        <authorList>
            <person name="Surachat K."/>
            <person name="Kantachote D."/>
            <person name="Deachamag P."/>
            <person name="Wonglapsuwan M."/>
        </authorList>
    </citation>
    <scope>NUCLEOTIDE SEQUENCE</scope>
    <source>
        <strain evidence="2">TLS06</strain>
    </source>
</reference>
<sequence length="113" mass="11770">MKPRLPLLLIPAGFVIWASAFTLLYAALSLGCAFGWQNDAIGGVTPLRLTLLAIWLVHLAALASLLICCVRLPSDANARTSRFLRQAAIGSAAAAIAATVWTGAVILAATPCL</sequence>
<evidence type="ECO:0000313" key="3">
    <source>
        <dbReference type="Proteomes" id="UP001163166"/>
    </source>
</evidence>
<dbReference type="RefSeq" id="WP_264075056.1">
    <property type="nucleotide sequence ID" value="NZ_CP076676.1"/>
</dbReference>
<dbReference type="Proteomes" id="UP001163166">
    <property type="component" value="Chromosome"/>
</dbReference>
<dbReference type="PROSITE" id="PS51257">
    <property type="entry name" value="PROKAR_LIPOPROTEIN"/>
    <property type="match status" value="1"/>
</dbReference>
<organism evidence="2 3">
    <name type="scientific">Rhodopseudomonas palustris</name>
    <dbReference type="NCBI Taxonomy" id="1076"/>
    <lineage>
        <taxon>Bacteria</taxon>
        <taxon>Pseudomonadati</taxon>
        <taxon>Pseudomonadota</taxon>
        <taxon>Alphaproteobacteria</taxon>
        <taxon>Hyphomicrobiales</taxon>
        <taxon>Nitrobacteraceae</taxon>
        <taxon>Rhodopseudomonas</taxon>
    </lineage>
</organism>
<proteinExistence type="predicted"/>
<keyword evidence="1" id="KW-0812">Transmembrane</keyword>
<gene>
    <name evidence="2" type="ORF">KQX62_00720</name>
</gene>
<dbReference type="AlphaFoldDB" id="A0AAX3DZ47"/>
<protein>
    <submittedName>
        <fullName evidence="2">Uncharacterized protein</fullName>
    </submittedName>
</protein>
<feature type="transmembrane region" description="Helical" evidence="1">
    <location>
        <begin position="48"/>
        <end position="72"/>
    </location>
</feature>
<dbReference type="EMBL" id="CP076676">
    <property type="protein sequence ID" value="UYO39865.1"/>
    <property type="molecule type" value="Genomic_DNA"/>
</dbReference>
<evidence type="ECO:0000256" key="1">
    <source>
        <dbReference type="SAM" id="Phobius"/>
    </source>
</evidence>
<name>A0AAX3DZ47_RHOPL</name>
<evidence type="ECO:0000313" key="2">
    <source>
        <dbReference type="EMBL" id="UYO39865.1"/>
    </source>
</evidence>